<dbReference type="InterPro" id="IPR029021">
    <property type="entry name" value="Prot-tyrosine_phosphatase-like"/>
</dbReference>
<dbReference type="SUPFAM" id="SSF52799">
    <property type="entry name" value="(Phosphotyrosine protein) phosphatases II"/>
    <property type="match status" value="1"/>
</dbReference>
<reference evidence="1" key="1">
    <citation type="submission" date="2018-08" db="EMBL/GenBank/DDBJ databases">
        <authorList>
            <person name="Jin W."/>
            <person name="Wang H."/>
            <person name="Yang Y."/>
            <person name="Li M."/>
            <person name="Liu J."/>
        </authorList>
    </citation>
    <scope>NUCLEOTIDE SEQUENCE</scope>
    <source>
        <strain evidence="1">AESS21</strain>
    </source>
</reference>
<comment type="caution">
    <text evidence="1">The sequence shown here is derived from an EMBL/GenBank/DDBJ whole genome shotgun (WGS) entry which is preliminary data.</text>
</comment>
<sequence>MAMLYVCSLSRLTETVSKVGAGHLVTLINSEMDVPTPPLISPDQHLFLGFNDILAPINGLTPPAEAHVDRLLAFVGNWDRTAPLVIHCWAGISRSTAGAYITACALNPEFNERDLAQELRKRAPSATPNGRLVSMADKILGREGRMIDAIREIGRGATAFEGTPFEMPLN</sequence>
<dbReference type="Gene3D" id="3.90.190.10">
    <property type="entry name" value="Protein tyrosine phosphatase superfamily"/>
    <property type="match status" value="1"/>
</dbReference>
<proteinExistence type="predicted"/>
<accession>A0A944CEN9</accession>
<organism evidence="1 2">
    <name type="scientific">Roseibium polysiphoniae</name>
    <dbReference type="NCBI Taxonomy" id="2571221"/>
    <lineage>
        <taxon>Bacteria</taxon>
        <taxon>Pseudomonadati</taxon>
        <taxon>Pseudomonadota</taxon>
        <taxon>Alphaproteobacteria</taxon>
        <taxon>Hyphomicrobiales</taxon>
        <taxon>Stappiaceae</taxon>
        <taxon>Roseibium</taxon>
    </lineage>
</organism>
<dbReference type="InterPro" id="IPR016130">
    <property type="entry name" value="Tyr_Pase_AS"/>
</dbReference>
<protein>
    <submittedName>
        <fullName evidence="1">Tyrosine protein phosphatase</fullName>
    </submittedName>
</protein>
<evidence type="ECO:0000313" key="1">
    <source>
        <dbReference type="EMBL" id="MBS8261274.1"/>
    </source>
</evidence>
<reference evidence="1" key="2">
    <citation type="journal article" date="2021" name="Microorganisms">
        <title>Bacterial Dimethylsulfoniopropionate Biosynthesis in the East China Sea.</title>
        <authorList>
            <person name="Liu J."/>
            <person name="Zhang Y."/>
            <person name="Liu J."/>
            <person name="Zhong H."/>
            <person name="Williams B.T."/>
            <person name="Zheng Y."/>
            <person name="Curson A.R.J."/>
            <person name="Sun C."/>
            <person name="Sun H."/>
            <person name="Song D."/>
            <person name="Wagner Mackenzie B."/>
            <person name="Bermejo Martinez A."/>
            <person name="Todd J.D."/>
            <person name="Zhang X.H."/>
        </authorList>
    </citation>
    <scope>NUCLEOTIDE SEQUENCE</scope>
    <source>
        <strain evidence="1">AESS21</strain>
    </source>
</reference>
<dbReference type="AlphaFoldDB" id="A0A944CEN9"/>
<dbReference type="Proteomes" id="UP000705379">
    <property type="component" value="Unassembled WGS sequence"/>
</dbReference>
<dbReference type="EMBL" id="QTKU01000003">
    <property type="protein sequence ID" value="MBS8261274.1"/>
    <property type="molecule type" value="Genomic_DNA"/>
</dbReference>
<evidence type="ECO:0000313" key="2">
    <source>
        <dbReference type="Proteomes" id="UP000705379"/>
    </source>
</evidence>
<gene>
    <name evidence="1" type="ORF">DYI23_13705</name>
</gene>
<dbReference type="PROSITE" id="PS00383">
    <property type="entry name" value="TYR_PHOSPHATASE_1"/>
    <property type="match status" value="1"/>
</dbReference>
<name>A0A944CEN9_9HYPH</name>